<evidence type="ECO:0000313" key="3">
    <source>
        <dbReference type="Proteomes" id="UP000076532"/>
    </source>
</evidence>
<name>A0A166LDF4_9AGAM</name>
<dbReference type="Proteomes" id="UP000076532">
    <property type="component" value="Unassembled WGS sequence"/>
</dbReference>
<proteinExistence type="predicted"/>
<feature type="region of interest" description="Disordered" evidence="1">
    <location>
        <begin position="228"/>
        <end position="279"/>
    </location>
</feature>
<feature type="region of interest" description="Disordered" evidence="1">
    <location>
        <begin position="145"/>
        <end position="164"/>
    </location>
</feature>
<accession>A0A166LDF4</accession>
<dbReference type="EMBL" id="KV417537">
    <property type="protein sequence ID" value="KZP22837.1"/>
    <property type="molecule type" value="Genomic_DNA"/>
</dbReference>
<feature type="region of interest" description="Disordered" evidence="1">
    <location>
        <begin position="325"/>
        <end position="345"/>
    </location>
</feature>
<evidence type="ECO:0000256" key="1">
    <source>
        <dbReference type="SAM" id="MobiDB-lite"/>
    </source>
</evidence>
<feature type="compositionally biased region" description="Basic and acidic residues" evidence="1">
    <location>
        <begin position="269"/>
        <end position="278"/>
    </location>
</feature>
<feature type="compositionally biased region" description="Basic residues" evidence="1">
    <location>
        <begin position="259"/>
        <end position="268"/>
    </location>
</feature>
<gene>
    <name evidence="2" type="ORF">FIBSPDRAFT_1043409</name>
</gene>
<dbReference type="AlphaFoldDB" id="A0A166LDF4"/>
<evidence type="ECO:0000313" key="2">
    <source>
        <dbReference type="EMBL" id="KZP22837.1"/>
    </source>
</evidence>
<sequence>MKNALQAPEEQLVEAAGVRLALQQVDQGRAPREVARALEQVPGLVAGQLLRDHLRDGAAAAQVERAPRDARGLGVVGARAAEGEQEALAALEVQGGQAVLRGEDDQAAAVAQALESLRAEALAWVEALGRVEALARLQEAATRLEGAEHAAPAQADRGRRRDGVEHVEAELLDDGAAQQRELQAVGRRAHRAEGQAAVAHALVQQEQGHGLGRAGHVGVGRVGRVAAQAHGARPAHAPQLALADAAPQQQAEGALGARAHAHAAPHARARADHDHQDQRVAAAPLPAPVAPGLDQLEDQLGQLREQARHLRALVAEAGDAVARAEGAAAKAREEEEPGEEGGIETGTYTSLAWLVSITNLPPNSTRIRGRAGSM</sequence>
<protein>
    <submittedName>
        <fullName evidence="2">Uncharacterized protein</fullName>
    </submittedName>
</protein>
<feature type="compositionally biased region" description="Low complexity" evidence="1">
    <location>
        <begin position="228"/>
        <end position="251"/>
    </location>
</feature>
<reference evidence="2 3" key="1">
    <citation type="journal article" date="2016" name="Mol. Biol. Evol.">
        <title>Comparative Genomics of Early-Diverging Mushroom-Forming Fungi Provides Insights into the Origins of Lignocellulose Decay Capabilities.</title>
        <authorList>
            <person name="Nagy L.G."/>
            <person name="Riley R."/>
            <person name="Tritt A."/>
            <person name="Adam C."/>
            <person name="Daum C."/>
            <person name="Floudas D."/>
            <person name="Sun H."/>
            <person name="Yadav J.S."/>
            <person name="Pangilinan J."/>
            <person name="Larsson K.H."/>
            <person name="Matsuura K."/>
            <person name="Barry K."/>
            <person name="Labutti K."/>
            <person name="Kuo R."/>
            <person name="Ohm R.A."/>
            <person name="Bhattacharya S.S."/>
            <person name="Shirouzu T."/>
            <person name="Yoshinaga Y."/>
            <person name="Martin F.M."/>
            <person name="Grigoriev I.V."/>
            <person name="Hibbett D.S."/>
        </authorList>
    </citation>
    <scope>NUCLEOTIDE SEQUENCE [LARGE SCALE GENOMIC DNA]</scope>
    <source>
        <strain evidence="2 3">CBS 109695</strain>
    </source>
</reference>
<organism evidence="2 3">
    <name type="scientific">Athelia psychrophila</name>
    <dbReference type="NCBI Taxonomy" id="1759441"/>
    <lineage>
        <taxon>Eukaryota</taxon>
        <taxon>Fungi</taxon>
        <taxon>Dikarya</taxon>
        <taxon>Basidiomycota</taxon>
        <taxon>Agaricomycotina</taxon>
        <taxon>Agaricomycetes</taxon>
        <taxon>Agaricomycetidae</taxon>
        <taxon>Atheliales</taxon>
        <taxon>Atheliaceae</taxon>
        <taxon>Athelia</taxon>
    </lineage>
</organism>
<keyword evidence="3" id="KW-1185">Reference proteome</keyword>